<dbReference type="EC" id="1.2.1.3" evidence="3"/>
<sequence length="453" mass="49715">MQRKNNSNVINGENSSSKKFYHSLDPCTGKALWDAPVATKQDMEDSVLAARESFEKWRKVPFGEKVKLLEEFGKGLKPHYQQFTELLMRENGKPKRLAGFETASACGDAFDFFLSQELPETTITLPDREVKLKYVPVGVVVAICPWNFSLGQASLKFLPALAAGNTVILKPSPFVPYSALKLVEVARQFLPPGVLQVLGGDDQLGPWYTSHPGVDKISFTGSTATGKKVLQSCANTMKGGGNDACIVCPDVEINAIADELLLGAFFNTGQVCTATKRLFVHKDIYPQMLQAISSALKRLKVGGPEEEGVMIGPLQNKMQFEKMKIVYEEVAKGWPTVVDNPPSDSLLMTEEQMGPILPMQPWTEEEDVIWRANDSDMGLGGSVWSKDVDRTQIIADSLDTGSVFITSMPKTSIRVPLSGHKESGLGAEGGPWSLQTHCNQKAYHRFTTQGDSH</sequence>
<gene>
    <name evidence="6" type="ORF">OIDMADRAFT_40839</name>
</gene>
<dbReference type="GO" id="GO:0004029">
    <property type="term" value="F:aldehyde dehydrogenase (NAD+) activity"/>
    <property type="evidence" value="ECO:0007669"/>
    <property type="project" value="UniProtKB-EC"/>
</dbReference>
<evidence type="ECO:0000313" key="7">
    <source>
        <dbReference type="Proteomes" id="UP000054321"/>
    </source>
</evidence>
<dbReference type="InterPro" id="IPR015590">
    <property type="entry name" value="Aldehyde_DH_dom"/>
</dbReference>
<proteinExistence type="inferred from homology"/>
<comment type="similarity">
    <text evidence="1">Belongs to the aldehyde dehydrogenase family.</text>
</comment>
<feature type="domain" description="Aldehyde dehydrogenase" evidence="5">
    <location>
        <begin position="16"/>
        <end position="442"/>
    </location>
</feature>
<dbReference type="STRING" id="913774.A0A0C3H504"/>
<dbReference type="PANTHER" id="PTHR11699">
    <property type="entry name" value="ALDEHYDE DEHYDROGENASE-RELATED"/>
    <property type="match status" value="1"/>
</dbReference>
<evidence type="ECO:0000256" key="2">
    <source>
        <dbReference type="ARBA" id="ARBA00023002"/>
    </source>
</evidence>
<evidence type="ECO:0000259" key="5">
    <source>
        <dbReference type="Pfam" id="PF00171"/>
    </source>
</evidence>
<protein>
    <recommendedName>
        <fullName evidence="3">aldehyde dehydrogenase (NAD(+))</fullName>
        <ecNumber evidence="3">1.2.1.3</ecNumber>
    </recommendedName>
</protein>
<dbReference type="InterPro" id="IPR016163">
    <property type="entry name" value="Ald_DH_C"/>
</dbReference>
<reference evidence="6 7" key="1">
    <citation type="submission" date="2014-04" db="EMBL/GenBank/DDBJ databases">
        <authorList>
            <consortium name="DOE Joint Genome Institute"/>
            <person name="Kuo A."/>
            <person name="Martino E."/>
            <person name="Perotto S."/>
            <person name="Kohler A."/>
            <person name="Nagy L.G."/>
            <person name="Floudas D."/>
            <person name="Copeland A."/>
            <person name="Barry K.W."/>
            <person name="Cichocki N."/>
            <person name="Veneault-Fourrey C."/>
            <person name="LaButti K."/>
            <person name="Lindquist E.A."/>
            <person name="Lipzen A."/>
            <person name="Lundell T."/>
            <person name="Morin E."/>
            <person name="Murat C."/>
            <person name="Sun H."/>
            <person name="Tunlid A."/>
            <person name="Henrissat B."/>
            <person name="Grigoriev I.V."/>
            <person name="Hibbett D.S."/>
            <person name="Martin F."/>
            <person name="Nordberg H.P."/>
            <person name="Cantor M.N."/>
            <person name="Hua S.X."/>
        </authorList>
    </citation>
    <scope>NUCLEOTIDE SEQUENCE [LARGE SCALE GENOMIC DNA]</scope>
    <source>
        <strain evidence="6 7">Zn</strain>
    </source>
</reference>
<dbReference type="Proteomes" id="UP000054321">
    <property type="component" value="Unassembled WGS sequence"/>
</dbReference>
<dbReference type="OrthoDB" id="310895at2759"/>
<comment type="catalytic activity">
    <reaction evidence="4">
        <text>an aldehyde + NAD(+) + H2O = a carboxylate + NADH + 2 H(+)</text>
        <dbReference type="Rhea" id="RHEA:16185"/>
        <dbReference type="ChEBI" id="CHEBI:15377"/>
        <dbReference type="ChEBI" id="CHEBI:15378"/>
        <dbReference type="ChEBI" id="CHEBI:17478"/>
        <dbReference type="ChEBI" id="CHEBI:29067"/>
        <dbReference type="ChEBI" id="CHEBI:57540"/>
        <dbReference type="ChEBI" id="CHEBI:57945"/>
        <dbReference type="EC" id="1.2.1.3"/>
    </reaction>
</comment>
<dbReference type="AlphaFoldDB" id="A0A0C3H504"/>
<evidence type="ECO:0000256" key="1">
    <source>
        <dbReference type="ARBA" id="ARBA00009986"/>
    </source>
</evidence>
<keyword evidence="2" id="KW-0560">Oxidoreductase</keyword>
<dbReference type="EMBL" id="KN832874">
    <property type="protein sequence ID" value="KIN03246.1"/>
    <property type="molecule type" value="Genomic_DNA"/>
</dbReference>
<evidence type="ECO:0000313" key="6">
    <source>
        <dbReference type="EMBL" id="KIN03246.1"/>
    </source>
</evidence>
<keyword evidence="7" id="KW-1185">Reference proteome</keyword>
<dbReference type="InterPro" id="IPR016160">
    <property type="entry name" value="Ald_DH_CS_CYS"/>
</dbReference>
<dbReference type="InParanoid" id="A0A0C3H504"/>
<evidence type="ECO:0000256" key="4">
    <source>
        <dbReference type="ARBA" id="ARBA00049194"/>
    </source>
</evidence>
<dbReference type="Gene3D" id="3.40.309.10">
    <property type="entry name" value="Aldehyde Dehydrogenase, Chain A, domain 2"/>
    <property type="match status" value="1"/>
</dbReference>
<dbReference type="InterPro" id="IPR016162">
    <property type="entry name" value="Ald_DH_N"/>
</dbReference>
<dbReference type="PROSITE" id="PS00070">
    <property type="entry name" value="ALDEHYDE_DEHYDR_CYS"/>
    <property type="match status" value="1"/>
</dbReference>
<accession>A0A0C3H504</accession>
<dbReference type="SUPFAM" id="SSF53720">
    <property type="entry name" value="ALDH-like"/>
    <property type="match status" value="1"/>
</dbReference>
<evidence type="ECO:0000256" key="3">
    <source>
        <dbReference type="ARBA" id="ARBA00024226"/>
    </source>
</evidence>
<dbReference type="HOGENOM" id="CLU_005391_0_0_1"/>
<name>A0A0C3H504_OIDMZ</name>
<dbReference type="InterPro" id="IPR016161">
    <property type="entry name" value="Ald_DH/histidinol_DH"/>
</dbReference>
<dbReference type="Gene3D" id="3.40.605.10">
    <property type="entry name" value="Aldehyde Dehydrogenase, Chain A, domain 1"/>
    <property type="match status" value="1"/>
</dbReference>
<dbReference type="Pfam" id="PF00171">
    <property type="entry name" value="Aldedh"/>
    <property type="match status" value="1"/>
</dbReference>
<reference evidence="7" key="2">
    <citation type="submission" date="2015-01" db="EMBL/GenBank/DDBJ databases">
        <title>Evolutionary Origins and Diversification of the Mycorrhizal Mutualists.</title>
        <authorList>
            <consortium name="DOE Joint Genome Institute"/>
            <consortium name="Mycorrhizal Genomics Consortium"/>
            <person name="Kohler A."/>
            <person name="Kuo A."/>
            <person name="Nagy L.G."/>
            <person name="Floudas D."/>
            <person name="Copeland A."/>
            <person name="Barry K.W."/>
            <person name="Cichocki N."/>
            <person name="Veneault-Fourrey C."/>
            <person name="LaButti K."/>
            <person name="Lindquist E.A."/>
            <person name="Lipzen A."/>
            <person name="Lundell T."/>
            <person name="Morin E."/>
            <person name="Murat C."/>
            <person name="Riley R."/>
            <person name="Ohm R."/>
            <person name="Sun H."/>
            <person name="Tunlid A."/>
            <person name="Henrissat B."/>
            <person name="Grigoriev I.V."/>
            <person name="Hibbett D.S."/>
            <person name="Martin F."/>
        </authorList>
    </citation>
    <scope>NUCLEOTIDE SEQUENCE [LARGE SCALE GENOMIC DNA]</scope>
    <source>
        <strain evidence="7">Zn</strain>
    </source>
</reference>
<organism evidence="6 7">
    <name type="scientific">Oidiodendron maius (strain Zn)</name>
    <dbReference type="NCBI Taxonomy" id="913774"/>
    <lineage>
        <taxon>Eukaryota</taxon>
        <taxon>Fungi</taxon>
        <taxon>Dikarya</taxon>
        <taxon>Ascomycota</taxon>
        <taxon>Pezizomycotina</taxon>
        <taxon>Leotiomycetes</taxon>
        <taxon>Leotiomycetes incertae sedis</taxon>
        <taxon>Myxotrichaceae</taxon>
        <taxon>Oidiodendron</taxon>
    </lineage>
</organism>